<accession>A0ABQ9WKE8</accession>
<evidence type="ECO:0000313" key="1">
    <source>
        <dbReference type="EMBL" id="KAK2939938.1"/>
    </source>
</evidence>
<dbReference type="EMBL" id="JARBJD010000794">
    <property type="protein sequence ID" value="KAK2939938.1"/>
    <property type="molecule type" value="Genomic_DNA"/>
</dbReference>
<name>A0ABQ9WKE8_9EUKA</name>
<dbReference type="Proteomes" id="UP001281761">
    <property type="component" value="Unassembled WGS sequence"/>
</dbReference>
<gene>
    <name evidence="1" type="ORF">BLNAU_25152</name>
</gene>
<reference evidence="1 2" key="1">
    <citation type="journal article" date="2022" name="bioRxiv">
        <title>Genomics of Preaxostyla Flagellates Illuminates Evolutionary Transitions and the Path Towards Mitochondrial Loss.</title>
        <authorList>
            <person name="Novak L.V.F."/>
            <person name="Treitli S.C."/>
            <person name="Pyrih J."/>
            <person name="Halakuc P."/>
            <person name="Pipaliya S.V."/>
            <person name="Vacek V."/>
            <person name="Brzon O."/>
            <person name="Soukal P."/>
            <person name="Eme L."/>
            <person name="Dacks J.B."/>
            <person name="Karnkowska A."/>
            <person name="Elias M."/>
            <person name="Hampl V."/>
        </authorList>
    </citation>
    <scope>NUCLEOTIDE SEQUENCE [LARGE SCALE GENOMIC DNA]</scope>
    <source>
        <strain evidence="1">NAU3</strain>
        <tissue evidence="1">Gut</tissue>
    </source>
</reference>
<protein>
    <submittedName>
        <fullName evidence="1">Uncharacterized protein</fullName>
    </submittedName>
</protein>
<comment type="caution">
    <text evidence="1">The sequence shown here is derived from an EMBL/GenBank/DDBJ whole genome shotgun (WGS) entry which is preliminary data.</text>
</comment>
<organism evidence="1 2">
    <name type="scientific">Blattamonas nauphoetae</name>
    <dbReference type="NCBI Taxonomy" id="2049346"/>
    <lineage>
        <taxon>Eukaryota</taxon>
        <taxon>Metamonada</taxon>
        <taxon>Preaxostyla</taxon>
        <taxon>Oxymonadida</taxon>
        <taxon>Blattamonas</taxon>
    </lineage>
</organism>
<proteinExistence type="predicted"/>
<keyword evidence="2" id="KW-1185">Reference proteome</keyword>
<evidence type="ECO:0000313" key="2">
    <source>
        <dbReference type="Proteomes" id="UP001281761"/>
    </source>
</evidence>
<sequence>MDEETDAKDEKTTDKSQILTRTENLVSRLISREIDIGVTAFITETTPLRKEGRRKEKRCPSVFLAFDRRPFPLQRRCSHLAHHPHSQTDTPAKPVQQKLLRLPFSFDPTVGRTIASLRLALEGRVELSNVPFVWKLNVALSRPLLSCSAGTRHLAIFVHCHRSISTHCPSSTDQMRIEMEEVEFSNLNVDGSVDGKVDFSNVKNGASDAVRIFVMGAGPLSFYLNAFDGETVVVEWNREGWDGVARLISVQKRERGGQASETRTSVDN</sequence>